<keyword evidence="4" id="KW-0372">Hormone</keyword>
<dbReference type="OrthoDB" id="1906275at2759"/>
<reference evidence="7 8" key="1">
    <citation type="submission" date="2019-12" db="EMBL/GenBank/DDBJ databases">
        <authorList>
            <person name="Alioto T."/>
            <person name="Alioto T."/>
            <person name="Gomez Garrido J."/>
        </authorList>
    </citation>
    <scope>NUCLEOTIDE SEQUENCE [LARGE SCALE GENOMIC DNA]</scope>
</reference>
<protein>
    <recommendedName>
        <fullName evidence="9">Protein RALF-like 24</fullName>
    </recommendedName>
</protein>
<dbReference type="Proteomes" id="UP000594638">
    <property type="component" value="Unassembled WGS sequence"/>
</dbReference>
<comment type="similarity">
    <text evidence="2">Belongs to the plant rapid alkalinization factor (RALF) family.</text>
</comment>
<organism evidence="7 8">
    <name type="scientific">Olea europaea subsp. europaea</name>
    <dbReference type="NCBI Taxonomy" id="158383"/>
    <lineage>
        <taxon>Eukaryota</taxon>
        <taxon>Viridiplantae</taxon>
        <taxon>Streptophyta</taxon>
        <taxon>Embryophyta</taxon>
        <taxon>Tracheophyta</taxon>
        <taxon>Spermatophyta</taxon>
        <taxon>Magnoliopsida</taxon>
        <taxon>eudicotyledons</taxon>
        <taxon>Gunneridae</taxon>
        <taxon>Pentapetalae</taxon>
        <taxon>asterids</taxon>
        <taxon>lamiids</taxon>
        <taxon>Lamiales</taxon>
        <taxon>Oleaceae</taxon>
        <taxon>Oleeae</taxon>
        <taxon>Olea</taxon>
    </lineage>
</organism>
<sequence length="163" mass="18834">MFHCGQIHTLMTLDFTKSLFLPQMVCVLLVHFPKMEKQKKMLHQLCILFFLSLLFLQTHMKLCDGLSISKVNLLKTNELDAMVKRVCGRKVSDCLERADEEDQMDSESNRRILAFHKRFISYDTLKRDTVPCSRPGASYYNCKGVVNSYSRGCELITRCARGD</sequence>
<evidence type="ECO:0000256" key="3">
    <source>
        <dbReference type="ARBA" id="ARBA00022525"/>
    </source>
</evidence>
<dbReference type="PANTHER" id="PTHR33136">
    <property type="entry name" value="RAPID ALKALINIZATION FACTOR-LIKE"/>
    <property type="match status" value="1"/>
</dbReference>
<dbReference type="InterPro" id="IPR008801">
    <property type="entry name" value="RALF"/>
</dbReference>
<dbReference type="GO" id="GO:0005576">
    <property type="term" value="C:extracellular region"/>
    <property type="evidence" value="ECO:0007669"/>
    <property type="project" value="UniProtKB-SubCell"/>
</dbReference>
<keyword evidence="6" id="KW-1015">Disulfide bond</keyword>
<accession>A0A8S0U346</accession>
<evidence type="ECO:0000256" key="5">
    <source>
        <dbReference type="ARBA" id="ARBA00022729"/>
    </source>
</evidence>
<dbReference type="AlphaFoldDB" id="A0A8S0U346"/>
<proteinExistence type="inferred from homology"/>
<evidence type="ECO:0008006" key="9">
    <source>
        <dbReference type="Google" id="ProtNLM"/>
    </source>
</evidence>
<keyword evidence="3" id="KW-0964">Secreted</keyword>
<evidence type="ECO:0000313" key="7">
    <source>
        <dbReference type="EMBL" id="CAA3012758.1"/>
    </source>
</evidence>
<dbReference type="GO" id="GO:0005179">
    <property type="term" value="F:hormone activity"/>
    <property type="evidence" value="ECO:0007669"/>
    <property type="project" value="UniProtKB-KW"/>
</dbReference>
<evidence type="ECO:0000256" key="2">
    <source>
        <dbReference type="ARBA" id="ARBA00009178"/>
    </source>
</evidence>
<name>A0A8S0U346_OLEEU</name>
<dbReference type="Pfam" id="PF05498">
    <property type="entry name" value="RALF"/>
    <property type="match status" value="1"/>
</dbReference>
<dbReference type="GO" id="GO:0019722">
    <property type="term" value="P:calcium-mediated signaling"/>
    <property type="evidence" value="ECO:0007669"/>
    <property type="project" value="TreeGrafter"/>
</dbReference>
<dbReference type="Gramene" id="OE9A008264T1">
    <property type="protein sequence ID" value="OE9A008264C1"/>
    <property type="gene ID" value="OE9A008264"/>
</dbReference>
<keyword evidence="5" id="KW-0732">Signal</keyword>
<evidence type="ECO:0000313" key="8">
    <source>
        <dbReference type="Proteomes" id="UP000594638"/>
    </source>
</evidence>
<evidence type="ECO:0000256" key="6">
    <source>
        <dbReference type="ARBA" id="ARBA00023157"/>
    </source>
</evidence>
<evidence type="ECO:0000256" key="1">
    <source>
        <dbReference type="ARBA" id="ARBA00004613"/>
    </source>
</evidence>
<dbReference type="PANTHER" id="PTHR33136:SF36">
    <property type="entry name" value="PROTEIN RALF-LIKE 31"/>
    <property type="match status" value="1"/>
</dbReference>
<dbReference type="GO" id="GO:0009506">
    <property type="term" value="C:plasmodesma"/>
    <property type="evidence" value="ECO:0007669"/>
    <property type="project" value="TreeGrafter"/>
</dbReference>
<dbReference type="EMBL" id="CACTIH010007410">
    <property type="protein sequence ID" value="CAA3012758.1"/>
    <property type="molecule type" value="Genomic_DNA"/>
</dbReference>
<evidence type="ECO:0000256" key="4">
    <source>
        <dbReference type="ARBA" id="ARBA00022702"/>
    </source>
</evidence>
<gene>
    <name evidence="7" type="ORF">OLEA9_A008264</name>
</gene>
<comment type="subcellular location">
    <subcellularLocation>
        <location evidence="1">Secreted</location>
    </subcellularLocation>
</comment>
<keyword evidence="8" id="KW-1185">Reference proteome</keyword>
<comment type="caution">
    <text evidence="7">The sequence shown here is derived from an EMBL/GenBank/DDBJ whole genome shotgun (WGS) entry which is preliminary data.</text>
</comment>